<comment type="caution">
    <text evidence="3">The sequence shown here is derived from an EMBL/GenBank/DDBJ whole genome shotgun (WGS) entry which is preliminary data.</text>
</comment>
<dbReference type="Pfam" id="PF08707">
    <property type="entry name" value="PriCT_2"/>
    <property type="match status" value="1"/>
</dbReference>
<dbReference type="Proteomes" id="UP000029525">
    <property type="component" value="Unassembled WGS sequence"/>
</dbReference>
<dbReference type="InterPro" id="IPR014819">
    <property type="entry name" value="PriCT_2"/>
</dbReference>
<evidence type="ECO:0000259" key="2">
    <source>
        <dbReference type="Pfam" id="PF08800"/>
    </source>
</evidence>
<protein>
    <submittedName>
        <fullName evidence="3">VirE N-domain protein</fullName>
    </submittedName>
</protein>
<dbReference type="EMBL" id="JRNQ01000033">
    <property type="protein sequence ID" value="KGF44626.1"/>
    <property type="molecule type" value="Genomic_DNA"/>
</dbReference>
<sequence length="294" mass="33911">MKSLFDTKISYYRNVEDNVGTEISLRDFLFCDKYKEQIEHIRSILDEDVQKLLKLQLPVATISGTFAPTCKAKNLVAHSNLLCIDIDKKDNLDVDWFDDMKHEWHNIPQILYAGRSIRGKGWFAIFRIAYPDRHEAQFEALKRDFANSGLIIDKACKNVNRMRFISYDPEPYVNEDATLYTKVWVEPKPAYNSSCTYSGGDMEQVERCYRIIADRGIDITATYDDWFHVGVALASLGERGRRLFHLVSSQNAKYKAAETDKKFDNLLRNVSSINIGTFFHICSLHGINRKEGTL</sequence>
<dbReference type="OrthoDB" id="2781056at2"/>
<feature type="domain" description="BT4734-like N-terminal" evidence="2">
    <location>
        <begin position="54"/>
        <end position="172"/>
    </location>
</feature>
<organism evidence="3 4">
    <name type="scientific">Prevotella bivia DNF00320</name>
    <dbReference type="NCBI Taxonomy" id="1401068"/>
    <lineage>
        <taxon>Bacteria</taxon>
        <taxon>Pseudomonadati</taxon>
        <taxon>Bacteroidota</taxon>
        <taxon>Bacteroidia</taxon>
        <taxon>Bacteroidales</taxon>
        <taxon>Prevotellaceae</taxon>
        <taxon>Prevotella</taxon>
    </lineage>
</organism>
<evidence type="ECO:0000313" key="3">
    <source>
        <dbReference type="EMBL" id="KGF44626.1"/>
    </source>
</evidence>
<feature type="domain" description="Primase C-terminal 2" evidence="1">
    <location>
        <begin position="217"/>
        <end position="282"/>
    </location>
</feature>
<evidence type="ECO:0000259" key="1">
    <source>
        <dbReference type="Pfam" id="PF08707"/>
    </source>
</evidence>
<dbReference type="Pfam" id="PF08800">
    <property type="entry name" value="BT4734-like_N"/>
    <property type="match status" value="1"/>
</dbReference>
<proteinExistence type="predicted"/>
<evidence type="ECO:0000313" key="4">
    <source>
        <dbReference type="Proteomes" id="UP000029525"/>
    </source>
</evidence>
<dbReference type="GO" id="GO:0016817">
    <property type="term" value="F:hydrolase activity, acting on acid anhydrides"/>
    <property type="evidence" value="ECO:0007669"/>
    <property type="project" value="InterPro"/>
</dbReference>
<gene>
    <name evidence="3" type="ORF">HMPREF0647_06160</name>
</gene>
<dbReference type="InterPro" id="IPR014907">
    <property type="entry name" value="BT4734-like_N"/>
</dbReference>
<reference evidence="3 4" key="1">
    <citation type="submission" date="2014-07" db="EMBL/GenBank/DDBJ databases">
        <authorList>
            <person name="McCorrison J."/>
            <person name="Sanka R."/>
            <person name="Torralba M."/>
            <person name="Gillis M."/>
            <person name="Haft D.H."/>
            <person name="Methe B."/>
            <person name="Sutton G."/>
            <person name="Nelson K.E."/>
        </authorList>
    </citation>
    <scope>NUCLEOTIDE SEQUENCE [LARGE SCALE GENOMIC DNA]</scope>
    <source>
        <strain evidence="3 4">DNF00320</strain>
    </source>
</reference>
<dbReference type="AlphaFoldDB" id="A0A096ADJ6"/>
<accession>A0A096ADJ6</accession>
<dbReference type="RefSeq" id="WP_036867081.1">
    <property type="nucleotide sequence ID" value="NZ_JRNQ01000033.1"/>
</dbReference>
<name>A0A096ADJ6_9BACT</name>